<reference key="1">
    <citation type="journal article" date="2007" name="Nature">
        <title>The medaka draft genome and insights into vertebrate genome evolution.</title>
        <authorList>
            <person name="Kasahara M."/>
            <person name="Naruse K."/>
            <person name="Sasaki S."/>
            <person name="Nakatani Y."/>
            <person name="Qu W."/>
            <person name="Ahsan B."/>
            <person name="Yamada T."/>
            <person name="Nagayasu Y."/>
            <person name="Doi K."/>
            <person name="Kasai Y."/>
            <person name="Jindo T."/>
            <person name="Kobayashi D."/>
            <person name="Shimada A."/>
            <person name="Toyoda A."/>
            <person name="Kuroki Y."/>
            <person name="Fujiyama A."/>
            <person name="Sasaki T."/>
            <person name="Shimizu A."/>
            <person name="Asakawa S."/>
            <person name="Shimizu N."/>
            <person name="Hashimoto S."/>
            <person name="Yang J."/>
            <person name="Lee Y."/>
            <person name="Matsushima K."/>
            <person name="Sugano S."/>
            <person name="Sakaizumi M."/>
            <person name="Narita T."/>
            <person name="Ohishi K."/>
            <person name="Haga S."/>
            <person name="Ohta F."/>
            <person name="Nomoto H."/>
            <person name="Nogata K."/>
            <person name="Morishita T."/>
            <person name="Endo T."/>
            <person name="Shin-I T."/>
            <person name="Takeda H."/>
            <person name="Morishita S."/>
            <person name="Kohara Y."/>
        </authorList>
    </citation>
    <scope>NUCLEOTIDE SEQUENCE [LARGE SCALE GENOMIC DNA]</scope>
    <source>
        <strain>Hd-rR</strain>
    </source>
</reference>
<evidence type="ECO:0000256" key="3">
    <source>
        <dbReference type="SAM" id="Phobius"/>
    </source>
</evidence>
<comment type="subunit">
    <text evidence="2">Homotrimer.</text>
</comment>
<evidence type="ECO:0000256" key="2">
    <source>
        <dbReference type="ARBA" id="ARBA00011233"/>
    </source>
</evidence>
<feature type="transmembrane region" description="Helical" evidence="3">
    <location>
        <begin position="43"/>
        <end position="63"/>
    </location>
</feature>
<protein>
    <submittedName>
        <fullName evidence="4">Zgc:63972</fullName>
    </submittedName>
</protein>
<dbReference type="SUPFAM" id="SSF54913">
    <property type="entry name" value="GlnB-like"/>
    <property type="match status" value="1"/>
</dbReference>
<dbReference type="AlphaFoldDB" id="A0A3P9I7P6"/>
<organism evidence="4 5">
    <name type="scientific">Oryzias latipes</name>
    <name type="common">Japanese rice fish</name>
    <name type="synonym">Japanese killifish</name>
    <dbReference type="NCBI Taxonomy" id="8090"/>
    <lineage>
        <taxon>Eukaryota</taxon>
        <taxon>Metazoa</taxon>
        <taxon>Chordata</taxon>
        <taxon>Craniata</taxon>
        <taxon>Vertebrata</taxon>
        <taxon>Euteleostomi</taxon>
        <taxon>Actinopterygii</taxon>
        <taxon>Neopterygii</taxon>
        <taxon>Teleostei</taxon>
        <taxon>Neoteleostei</taxon>
        <taxon>Acanthomorphata</taxon>
        <taxon>Ovalentaria</taxon>
        <taxon>Atherinomorphae</taxon>
        <taxon>Beloniformes</taxon>
        <taxon>Adrianichthyidae</taxon>
        <taxon>Oryziinae</taxon>
        <taxon>Oryzias</taxon>
    </lineage>
</organism>
<dbReference type="Proteomes" id="UP000265200">
    <property type="component" value="Chromosome 12"/>
</dbReference>
<dbReference type="Pfam" id="PF03091">
    <property type="entry name" value="CutA1"/>
    <property type="match status" value="1"/>
</dbReference>
<dbReference type="InterPro" id="IPR004323">
    <property type="entry name" value="Ion_tolerance_CutA"/>
</dbReference>
<proteinExistence type="inferred from homology"/>
<dbReference type="PANTHER" id="PTHR23419:SF2">
    <property type="entry name" value="CUTA DIVALENT CATION TOLERANCE HOMOLOG-LIKE"/>
    <property type="match status" value="1"/>
</dbReference>
<comment type="similarity">
    <text evidence="1">Belongs to the CutA family.</text>
</comment>
<dbReference type="InterPro" id="IPR011322">
    <property type="entry name" value="N-reg_PII-like_a/b"/>
</dbReference>
<dbReference type="Gene3D" id="3.30.70.120">
    <property type="match status" value="1"/>
</dbReference>
<evidence type="ECO:0000313" key="4">
    <source>
        <dbReference type="Ensembl" id="ENSORLP00015016087.1"/>
    </source>
</evidence>
<keyword evidence="3" id="KW-0472">Membrane</keyword>
<evidence type="ECO:0000313" key="5">
    <source>
        <dbReference type="Proteomes" id="UP000265200"/>
    </source>
</evidence>
<reference evidence="4 5" key="2">
    <citation type="submission" date="2017-04" db="EMBL/GenBank/DDBJ databases">
        <title>CpG methylation of centromeres and impact of large insertions on vertebrate speciation.</title>
        <authorList>
            <person name="Ichikawa K."/>
            <person name="Yoshimura J."/>
            <person name="Morishita S."/>
        </authorList>
    </citation>
    <scope>NUCLEOTIDE SEQUENCE</scope>
    <source>
        <strain evidence="4 5">HSOK</strain>
    </source>
</reference>
<dbReference type="PANTHER" id="PTHR23419">
    <property type="entry name" value="DIVALENT CATION TOLERANCE CUTA-RELATED"/>
    <property type="match status" value="1"/>
</dbReference>
<reference evidence="4" key="3">
    <citation type="submission" date="2025-08" db="UniProtKB">
        <authorList>
            <consortium name="Ensembl"/>
        </authorList>
    </citation>
    <scope>IDENTIFICATION</scope>
    <source>
        <strain evidence="4">HSOK</strain>
    </source>
</reference>
<dbReference type="FunFam" id="3.30.70.120:FF:000011">
    <property type="entry name" value="CutA divalent cation tolerance homolog-like"/>
    <property type="match status" value="1"/>
</dbReference>
<accession>A0A3P9I7P6</accession>
<dbReference type="Ensembl" id="ENSORLT00015024185.1">
    <property type="protein sequence ID" value="ENSORLP00015016087.1"/>
    <property type="gene ID" value="ENSORLG00015017047.1"/>
</dbReference>
<keyword evidence="3" id="KW-1133">Transmembrane helix</keyword>
<name>A0A3P9I7P6_ORYLA</name>
<evidence type="ECO:0000256" key="1">
    <source>
        <dbReference type="ARBA" id="ARBA00010169"/>
    </source>
</evidence>
<dbReference type="GO" id="GO:0010038">
    <property type="term" value="P:response to metal ion"/>
    <property type="evidence" value="ECO:0007669"/>
    <property type="project" value="InterPro"/>
</dbReference>
<keyword evidence="3" id="KW-0812">Transmembrane</keyword>
<sequence>MEEVRRSLARGVSTCRNLLMSLCGAARMESLLKRCRETPTLRSSLLLTGLFLFLFMSLYPALWSIGVRLKSVLTGSYVAGHHSVLLINSPNEQTAKEIARGIMEHRLAASVNILYRTSTMYYWKSEIQDATEILMLVKTRSSKIQQVVNYVRSVHPYGTPEILSFPVEDGSLDYMKWIDEAVPDD</sequence>
<reference evidence="4" key="4">
    <citation type="submission" date="2025-09" db="UniProtKB">
        <authorList>
            <consortium name="Ensembl"/>
        </authorList>
    </citation>
    <scope>IDENTIFICATION</scope>
    <source>
        <strain evidence="4">HSOK</strain>
    </source>
</reference>
<dbReference type="InterPro" id="IPR015867">
    <property type="entry name" value="N-reg_PII/ATP_PRibTrfase_C"/>
</dbReference>